<reference evidence="1" key="1">
    <citation type="submission" date="2022-08" db="EMBL/GenBank/DDBJ databases">
        <title>Genome Sequence of Lecanicillium fungicola.</title>
        <authorList>
            <person name="Buettner E."/>
        </authorList>
    </citation>
    <scope>NUCLEOTIDE SEQUENCE</scope>
    <source>
        <strain evidence="1">Babe33</strain>
    </source>
</reference>
<evidence type="ECO:0000313" key="2">
    <source>
        <dbReference type="Proteomes" id="UP001143910"/>
    </source>
</evidence>
<evidence type="ECO:0000313" key="1">
    <source>
        <dbReference type="EMBL" id="KAJ2980015.1"/>
    </source>
</evidence>
<keyword evidence="2" id="KW-1185">Reference proteome</keyword>
<gene>
    <name evidence="1" type="ORF">NQ176_g2899</name>
</gene>
<name>A0ACC1NL08_9HYPO</name>
<organism evidence="1 2">
    <name type="scientific">Zarea fungicola</name>
    <dbReference type="NCBI Taxonomy" id="93591"/>
    <lineage>
        <taxon>Eukaryota</taxon>
        <taxon>Fungi</taxon>
        <taxon>Dikarya</taxon>
        <taxon>Ascomycota</taxon>
        <taxon>Pezizomycotina</taxon>
        <taxon>Sordariomycetes</taxon>
        <taxon>Hypocreomycetidae</taxon>
        <taxon>Hypocreales</taxon>
        <taxon>Cordycipitaceae</taxon>
        <taxon>Zarea</taxon>
    </lineage>
</organism>
<dbReference type="EMBL" id="JANJQO010000233">
    <property type="protein sequence ID" value="KAJ2980015.1"/>
    <property type="molecule type" value="Genomic_DNA"/>
</dbReference>
<dbReference type="Proteomes" id="UP001143910">
    <property type="component" value="Unassembled WGS sequence"/>
</dbReference>
<comment type="caution">
    <text evidence="1">The sequence shown here is derived from an EMBL/GenBank/DDBJ whole genome shotgun (WGS) entry which is preliminary data.</text>
</comment>
<proteinExistence type="predicted"/>
<accession>A0ACC1NL08</accession>
<sequence length="415" mass="43642">MTFSKSFAGALALAALYPIGALAAASAPHCVASGSQVCFSWGVPQAAIQSGAGNIYFQIRAPKTYEWAALGIGSQMNGADIFLMYADGTGNVTLSTRPGLNHIMPQYKARSDVELLAGSGIIDDEMVANVRCGGCTDASLKGSSGWVSAWKVGSPINSQDKDATIDYHDDHSIFKIDLSQASLDSDSNPFTGDSSSSSNNTSSGGNTGGNGSSGSNPPGGIVSGGDSSGPVSDSLRYAHGVIMTLVWVVLYPAGAMLMPLLGKWFFHAAFQTVTFITMWAGLGLGCVMSQRLGLFWNTTHTKIGIIACALMTVQPFLGYLHHMNFKNQQRRGAISHVHVWYGRAIMLLGIVNGGLGLQLAGGDHSFRIAYIVLAAVIAGPYFVSIPWIEFRKARGSNNSNTAKNPVASSDENGSK</sequence>
<protein>
    <submittedName>
        <fullName evidence="1">Uncharacterized protein</fullName>
    </submittedName>
</protein>